<organism evidence="2 3">
    <name type="scientific">Paenibacillus vortex V453</name>
    <dbReference type="NCBI Taxonomy" id="715225"/>
    <lineage>
        <taxon>Bacteria</taxon>
        <taxon>Bacillati</taxon>
        <taxon>Bacillota</taxon>
        <taxon>Bacilli</taxon>
        <taxon>Bacillales</taxon>
        <taxon>Paenibacillaceae</taxon>
        <taxon>Paenibacillus</taxon>
    </lineage>
</organism>
<accession>A0A2R9T205</accession>
<feature type="transmembrane region" description="Helical" evidence="1">
    <location>
        <begin position="6"/>
        <end position="27"/>
    </location>
</feature>
<evidence type="ECO:0000313" key="2">
    <source>
        <dbReference type="EMBL" id="EFU43574.1"/>
    </source>
</evidence>
<evidence type="ECO:0000313" key="3">
    <source>
        <dbReference type="Proteomes" id="UP000003094"/>
    </source>
</evidence>
<dbReference type="AlphaFoldDB" id="A0A2R9T205"/>
<comment type="caution">
    <text evidence="2">The sequence shown here is derived from an EMBL/GenBank/DDBJ whole genome shotgun (WGS) entry which is preliminary data.</text>
</comment>
<feature type="transmembrane region" description="Helical" evidence="1">
    <location>
        <begin position="122"/>
        <end position="140"/>
    </location>
</feature>
<keyword evidence="1" id="KW-1133">Transmembrane helix</keyword>
<dbReference type="RefSeq" id="WP_006207460.1">
    <property type="nucleotide sequence ID" value="NZ_ADHJ01000004.1"/>
</dbReference>
<dbReference type="KEGG" id="pvo:PVOR_02516"/>
<dbReference type="EMBL" id="ADHJ01000004">
    <property type="protein sequence ID" value="EFU43574.1"/>
    <property type="molecule type" value="Genomic_DNA"/>
</dbReference>
<feature type="transmembrane region" description="Helical" evidence="1">
    <location>
        <begin position="152"/>
        <end position="172"/>
    </location>
</feature>
<name>A0A2R9T205_9BACL</name>
<dbReference type="Proteomes" id="UP000003094">
    <property type="component" value="Unassembled WGS sequence"/>
</dbReference>
<feature type="transmembrane region" description="Helical" evidence="1">
    <location>
        <begin position="61"/>
        <end position="79"/>
    </location>
</feature>
<feature type="transmembrane region" description="Helical" evidence="1">
    <location>
        <begin position="34"/>
        <end position="55"/>
    </location>
</feature>
<keyword evidence="1" id="KW-0472">Membrane</keyword>
<keyword evidence="3" id="KW-1185">Reference proteome</keyword>
<protein>
    <submittedName>
        <fullName evidence="2">YmcC</fullName>
    </submittedName>
</protein>
<sequence length="179" mass="20134">MIGFFIVACEVLFWIFVLSGLSARYLLGWRRTGGILLLCTPIIDLLLITVTIMDLRGGTEAGFVHGLAAVYIGVTIAFGHRMIQWADVRFAHRFAGDEKPVPAPKYGAARAKRERQGWYRHALAWVIGVMLLGTMILIVGEPDRTEQLMAMALRWGLILGIDFIYSFSYTLWPKKQTDS</sequence>
<keyword evidence="1" id="KW-0812">Transmembrane</keyword>
<gene>
    <name evidence="2" type="ORF">PVOR_02516</name>
</gene>
<reference evidence="2 3" key="1">
    <citation type="journal article" date="2010" name="BMC Genomics">
        <title>Genome sequence of the pattern forming Paenibacillus vortex bacterium reveals potential for thriving in complex environments.</title>
        <authorList>
            <person name="Sirota-Madi A."/>
            <person name="Olender T."/>
            <person name="Helman Y."/>
            <person name="Ingham C."/>
            <person name="Brainis I."/>
            <person name="Roth D."/>
            <person name="Hagi E."/>
            <person name="Brodsky L."/>
            <person name="Leshkowitz D."/>
            <person name="Galatenko V."/>
            <person name="Nikolaev V."/>
            <person name="Mugasimangalam R.C."/>
            <person name="Bransburg-Zabary S."/>
            <person name="Gutnick D.L."/>
            <person name="Lancet D."/>
            <person name="Ben-Jacob E."/>
        </authorList>
    </citation>
    <scope>NUCLEOTIDE SEQUENCE [LARGE SCALE GENOMIC DNA]</scope>
    <source>
        <strain evidence="2 3">V453</strain>
    </source>
</reference>
<evidence type="ECO:0000256" key="1">
    <source>
        <dbReference type="SAM" id="Phobius"/>
    </source>
</evidence>
<proteinExistence type="predicted"/>